<name>A0AAN6Q2T7_9PEZI</name>
<feature type="compositionally biased region" description="Basic and acidic residues" evidence="1">
    <location>
        <begin position="168"/>
        <end position="178"/>
    </location>
</feature>
<reference evidence="2" key="1">
    <citation type="journal article" date="2023" name="Mol. Phylogenet. Evol.">
        <title>Genome-scale phylogeny and comparative genomics of the fungal order Sordariales.</title>
        <authorList>
            <person name="Hensen N."/>
            <person name="Bonometti L."/>
            <person name="Westerberg I."/>
            <person name="Brannstrom I.O."/>
            <person name="Guillou S."/>
            <person name="Cros-Aarteil S."/>
            <person name="Calhoun S."/>
            <person name="Haridas S."/>
            <person name="Kuo A."/>
            <person name="Mondo S."/>
            <person name="Pangilinan J."/>
            <person name="Riley R."/>
            <person name="LaButti K."/>
            <person name="Andreopoulos B."/>
            <person name="Lipzen A."/>
            <person name="Chen C."/>
            <person name="Yan M."/>
            <person name="Daum C."/>
            <person name="Ng V."/>
            <person name="Clum A."/>
            <person name="Steindorff A."/>
            <person name="Ohm R.A."/>
            <person name="Martin F."/>
            <person name="Silar P."/>
            <person name="Natvig D.O."/>
            <person name="Lalanne C."/>
            <person name="Gautier V."/>
            <person name="Ament-Velasquez S.L."/>
            <person name="Kruys A."/>
            <person name="Hutchinson M.I."/>
            <person name="Powell A.J."/>
            <person name="Barry K."/>
            <person name="Miller A.N."/>
            <person name="Grigoriev I.V."/>
            <person name="Debuchy R."/>
            <person name="Gladieux P."/>
            <person name="Hiltunen Thoren M."/>
            <person name="Johannesson H."/>
        </authorList>
    </citation>
    <scope>NUCLEOTIDE SEQUENCE</scope>
    <source>
        <strain evidence="2">CBS 757.83</strain>
    </source>
</reference>
<evidence type="ECO:0000313" key="3">
    <source>
        <dbReference type="Proteomes" id="UP001305647"/>
    </source>
</evidence>
<dbReference type="PANTHER" id="PTHR31285:SF0">
    <property type="entry name" value="NICOTINAMIDE MONONUCLEOTIDE ADENYLYLTRANSFERASE"/>
    <property type="match status" value="1"/>
</dbReference>
<sequence>MPPQIPAASARSIADFFALALSSFQRSGSKLSIVCTAPLLPPLCRGGGRHDEAEVHNGRLPALRPPRVRPGTLIVLDSSFNPPTRAHLRMATSAVHNIVRKQGGQEGLSGLRFLLLLSVKNADKGVKPASFEQRMVMMWAFARELQCALSPLQCQNGEAESSAPSETGDGHGQKRNPAETETLSVDIGLSTAPYFHDKSDALAELAFYSGNDNNGDSVATEQIFLVGYDTLIRILNPKYYYGGSAVGPAVVGQAAAAESSAEIPHPEETAMQKALGPFFSRAKLRVSMRLDKEWGGPEDQTAFVENLLRAGGVRRGWGDRIELVEGRPAGSDAISSTYARAAAKERDWDKLDSMVPTEVRWWIEREGLYA</sequence>
<dbReference type="EMBL" id="MU863633">
    <property type="protein sequence ID" value="KAK4101781.1"/>
    <property type="molecule type" value="Genomic_DNA"/>
</dbReference>
<dbReference type="Proteomes" id="UP001305647">
    <property type="component" value="Unassembled WGS sequence"/>
</dbReference>
<dbReference type="GO" id="GO:0000309">
    <property type="term" value="F:nicotinamide-nucleotide adenylyltransferase activity"/>
    <property type="evidence" value="ECO:0007669"/>
    <property type="project" value="TreeGrafter"/>
</dbReference>
<keyword evidence="3" id="KW-1185">Reference proteome</keyword>
<organism evidence="2 3">
    <name type="scientific">Parathielavia hyrcaniae</name>
    <dbReference type="NCBI Taxonomy" id="113614"/>
    <lineage>
        <taxon>Eukaryota</taxon>
        <taxon>Fungi</taxon>
        <taxon>Dikarya</taxon>
        <taxon>Ascomycota</taxon>
        <taxon>Pezizomycotina</taxon>
        <taxon>Sordariomycetes</taxon>
        <taxon>Sordariomycetidae</taxon>
        <taxon>Sordariales</taxon>
        <taxon>Chaetomiaceae</taxon>
        <taxon>Parathielavia</taxon>
    </lineage>
</organism>
<evidence type="ECO:0008006" key="4">
    <source>
        <dbReference type="Google" id="ProtNLM"/>
    </source>
</evidence>
<dbReference type="PANTHER" id="PTHR31285">
    <property type="entry name" value="NICOTINAMIDE MONONUCLEOTIDE ADENYLYLTRANSFERASE"/>
    <property type="match status" value="1"/>
</dbReference>
<dbReference type="AlphaFoldDB" id="A0AAN6Q2T7"/>
<dbReference type="GO" id="GO:0005634">
    <property type="term" value="C:nucleus"/>
    <property type="evidence" value="ECO:0007669"/>
    <property type="project" value="TreeGrafter"/>
</dbReference>
<reference evidence="2" key="2">
    <citation type="submission" date="2023-05" db="EMBL/GenBank/DDBJ databases">
        <authorList>
            <consortium name="Lawrence Berkeley National Laboratory"/>
            <person name="Steindorff A."/>
            <person name="Hensen N."/>
            <person name="Bonometti L."/>
            <person name="Westerberg I."/>
            <person name="Brannstrom I.O."/>
            <person name="Guillou S."/>
            <person name="Cros-Aarteil S."/>
            <person name="Calhoun S."/>
            <person name="Haridas S."/>
            <person name="Kuo A."/>
            <person name="Mondo S."/>
            <person name="Pangilinan J."/>
            <person name="Riley R."/>
            <person name="Labutti K."/>
            <person name="Andreopoulos B."/>
            <person name="Lipzen A."/>
            <person name="Chen C."/>
            <person name="Yanf M."/>
            <person name="Daum C."/>
            <person name="Ng V."/>
            <person name="Clum A."/>
            <person name="Ohm R."/>
            <person name="Martin F."/>
            <person name="Silar P."/>
            <person name="Natvig D."/>
            <person name="Lalanne C."/>
            <person name="Gautier V."/>
            <person name="Ament-Velasquez S.L."/>
            <person name="Kruys A."/>
            <person name="Hutchinson M.I."/>
            <person name="Powell A.J."/>
            <person name="Barry K."/>
            <person name="Miller A.N."/>
            <person name="Grigoriev I.V."/>
            <person name="Debuchy R."/>
            <person name="Gladieux P."/>
            <person name="Thoren M.H."/>
            <person name="Johannesson H."/>
        </authorList>
    </citation>
    <scope>NUCLEOTIDE SEQUENCE</scope>
    <source>
        <strain evidence="2">CBS 757.83</strain>
    </source>
</reference>
<protein>
    <recommendedName>
        <fullName evidence="4">Nicotinamide-nucleotide adenylyltransferase</fullName>
    </recommendedName>
</protein>
<evidence type="ECO:0000256" key="1">
    <source>
        <dbReference type="SAM" id="MobiDB-lite"/>
    </source>
</evidence>
<evidence type="ECO:0000313" key="2">
    <source>
        <dbReference type="EMBL" id="KAK4101781.1"/>
    </source>
</evidence>
<dbReference type="GO" id="GO:0016887">
    <property type="term" value="F:ATP hydrolysis activity"/>
    <property type="evidence" value="ECO:0007669"/>
    <property type="project" value="TreeGrafter"/>
</dbReference>
<dbReference type="Gene3D" id="3.40.50.620">
    <property type="entry name" value="HUPs"/>
    <property type="match status" value="1"/>
</dbReference>
<dbReference type="InterPro" id="IPR014729">
    <property type="entry name" value="Rossmann-like_a/b/a_fold"/>
</dbReference>
<feature type="region of interest" description="Disordered" evidence="1">
    <location>
        <begin position="156"/>
        <end position="180"/>
    </location>
</feature>
<dbReference type="SUPFAM" id="SSF52374">
    <property type="entry name" value="Nucleotidylyl transferase"/>
    <property type="match status" value="1"/>
</dbReference>
<dbReference type="GO" id="GO:0005737">
    <property type="term" value="C:cytoplasm"/>
    <property type="evidence" value="ECO:0007669"/>
    <property type="project" value="TreeGrafter"/>
</dbReference>
<comment type="caution">
    <text evidence="2">The sequence shown here is derived from an EMBL/GenBank/DDBJ whole genome shotgun (WGS) entry which is preliminary data.</text>
</comment>
<feature type="compositionally biased region" description="Polar residues" evidence="1">
    <location>
        <begin position="156"/>
        <end position="165"/>
    </location>
</feature>
<accession>A0AAN6Q2T7</accession>
<gene>
    <name evidence="2" type="ORF">N658DRAFT_424822</name>
</gene>
<proteinExistence type="predicted"/>